<dbReference type="GO" id="GO:0004497">
    <property type="term" value="F:monooxygenase activity"/>
    <property type="evidence" value="ECO:0007669"/>
    <property type="project" value="UniProtKB-KW"/>
</dbReference>
<proteinExistence type="inferred from homology"/>
<evidence type="ECO:0000313" key="7">
    <source>
        <dbReference type="EMBL" id="UJO19065.1"/>
    </source>
</evidence>
<evidence type="ECO:0000259" key="6">
    <source>
        <dbReference type="Pfam" id="PF01494"/>
    </source>
</evidence>
<keyword evidence="8" id="KW-1185">Reference proteome</keyword>
<reference evidence="7" key="1">
    <citation type="submission" date="2021-12" db="EMBL/GenBank/DDBJ databases">
        <authorList>
            <person name="Zaccaron A."/>
            <person name="Stergiopoulos I."/>
        </authorList>
    </citation>
    <scope>NUCLEOTIDE SEQUENCE</scope>
    <source>
        <strain evidence="7">Race5_Kim</strain>
    </source>
</reference>
<dbReference type="PANTHER" id="PTHR13789">
    <property type="entry name" value="MONOOXYGENASE"/>
    <property type="match status" value="1"/>
</dbReference>
<keyword evidence="4" id="KW-0560">Oxidoreductase</keyword>
<evidence type="ECO:0000256" key="4">
    <source>
        <dbReference type="ARBA" id="ARBA00023002"/>
    </source>
</evidence>
<feature type="domain" description="FAD-binding" evidence="6">
    <location>
        <begin position="18"/>
        <end position="79"/>
    </location>
</feature>
<dbReference type="PANTHER" id="PTHR13789:SF309">
    <property type="entry name" value="PUTATIVE (AFU_ORTHOLOGUE AFUA_6G14510)-RELATED"/>
    <property type="match status" value="1"/>
</dbReference>
<dbReference type="Gene3D" id="3.50.50.60">
    <property type="entry name" value="FAD/NAD(P)-binding domain"/>
    <property type="match status" value="1"/>
</dbReference>
<protein>
    <submittedName>
        <fullName evidence="7">FAD-dependent monooxygenase OpS4</fullName>
    </submittedName>
</protein>
<dbReference type="InterPro" id="IPR050493">
    <property type="entry name" value="FAD-dep_Monooxygenase_BioMet"/>
</dbReference>
<dbReference type="EMBL" id="CP090168">
    <property type="protein sequence ID" value="UJO19065.1"/>
    <property type="molecule type" value="Genomic_DNA"/>
</dbReference>
<dbReference type="GeneID" id="71987167"/>
<dbReference type="InterPro" id="IPR002938">
    <property type="entry name" value="FAD-bd"/>
</dbReference>
<accession>A0A9Q8PAW2</accession>
<evidence type="ECO:0000256" key="3">
    <source>
        <dbReference type="ARBA" id="ARBA00022827"/>
    </source>
</evidence>
<comment type="similarity">
    <text evidence="1">Belongs to the paxM FAD-dependent monooxygenase family.</text>
</comment>
<keyword evidence="2" id="KW-0285">Flavoprotein</keyword>
<evidence type="ECO:0000256" key="2">
    <source>
        <dbReference type="ARBA" id="ARBA00022630"/>
    </source>
</evidence>
<evidence type="ECO:0000313" key="8">
    <source>
        <dbReference type="Proteomes" id="UP000756132"/>
    </source>
</evidence>
<dbReference type="RefSeq" id="XP_047763431.1">
    <property type="nucleotide sequence ID" value="XM_047906437.1"/>
</dbReference>
<reference evidence="7" key="2">
    <citation type="journal article" date="2022" name="Microb. Genom.">
        <title>A chromosome-scale genome assembly of the tomato pathogen Cladosporium fulvum reveals a compartmentalized genome architecture and the presence of a dispensable chromosome.</title>
        <authorList>
            <person name="Zaccaron A.Z."/>
            <person name="Chen L.H."/>
            <person name="Samaras A."/>
            <person name="Stergiopoulos I."/>
        </authorList>
    </citation>
    <scope>NUCLEOTIDE SEQUENCE</scope>
    <source>
        <strain evidence="7">Race5_Kim</strain>
    </source>
</reference>
<gene>
    <name evidence="7" type="ORF">CLAFUR5_07289</name>
</gene>
<dbReference type="Pfam" id="PF01494">
    <property type="entry name" value="FAD_binding_3"/>
    <property type="match status" value="1"/>
</dbReference>
<evidence type="ECO:0000256" key="5">
    <source>
        <dbReference type="ARBA" id="ARBA00023033"/>
    </source>
</evidence>
<keyword evidence="3" id="KW-0274">FAD</keyword>
<evidence type="ECO:0000256" key="1">
    <source>
        <dbReference type="ARBA" id="ARBA00007992"/>
    </source>
</evidence>
<dbReference type="InterPro" id="IPR036188">
    <property type="entry name" value="FAD/NAD-bd_sf"/>
</dbReference>
<dbReference type="AlphaFoldDB" id="A0A9Q8PAW2"/>
<organism evidence="7 8">
    <name type="scientific">Passalora fulva</name>
    <name type="common">Tomato leaf mold</name>
    <name type="synonym">Cladosporium fulvum</name>
    <dbReference type="NCBI Taxonomy" id="5499"/>
    <lineage>
        <taxon>Eukaryota</taxon>
        <taxon>Fungi</taxon>
        <taxon>Dikarya</taxon>
        <taxon>Ascomycota</taxon>
        <taxon>Pezizomycotina</taxon>
        <taxon>Dothideomycetes</taxon>
        <taxon>Dothideomycetidae</taxon>
        <taxon>Mycosphaerellales</taxon>
        <taxon>Mycosphaerellaceae</taxon>
        <taxon>Fulvia</taxon>
    </lineage>
</organism>
<dbReference type="KEGG" id="ffu:CLAFUR5_07289"/>
<dbReference type="SUPFAM" id="SSF51905">
    <property type="entry name" value="FAD/NAD(P)-binding domain"/>
    <property type="match status" value="1"/>
</dbReference>
<name>A0A9Q8PAW2_PASFU</name>
<keyword evidence="5 7" id="KW-0503">Monooxygenase</keyword>
<sequence>MIKWRLTEVKGVPSWSSSNGKVALLGDAVHGMTPYTGQGSAMGIEDAAVLSHLLQTATPTSPLSPIMDRYEQVRRRRCEIVQYLASVQGRSWAAKDPARIDQRREMWRHANDNITGKDVKSDMNANYGSRAFARWVVTFDVAEACGEGEGARARL</sequence>
<dbReference type="OrthoDB" id="16820at2759"/>
<dbReference type="Proteomes" id="UP000756132">
    <property type="component" value="Chromosome 6"/>
</dbReference>
<dbReference type="PRINTS" id="PR00420">
    <property type="entry name" value="RNGMNOXGNASE"/>
</dbReference>
<dbReference type="GO" id="GO:0071949">
    <property type="term" value="F:FAD binding"/>
    <property type="evidence" value="ECO:0007669"/>
    <property type="project" value="InterPro"/>
</dbReference>